<organism evidence="6 7">
    <name type="scientific">Peptostreptococcus canis</name>
    <dbReference type="NCBI Taxonomy" id="1159213"/>
    <lineage>
        <taxon>Bacteria</taxon>
        <taxon>Bacillati</taxon>
        <taxon>Bacillota</taxon>
        <taxon>Clostridia</taxon>
        <taxon>Peptostreptococcales</taxon>
        <taxon>Peptostreptococcaceae</taxon>
        <taxon>Peptostreptococcus</taxon>
    </lineage>
</organism>
<dbReference type="PANTHER" id="PTHR42681:SF1">
    <property type="entry name" value="MALONYL-COA-ACYL CARRIER PROTEIN TRANSACYLASE, MITOCHONDRIAL"/>
    <property type="match status" value="1"/>
</dbReference>
<name>A0ABR6TK76_9FIRM</name>
<dbReference type="RefSeq" id="WP_185623834.1">
    <property type="nucleotide sequence ID" value="NZ_JABGBW010000002.1"/>
</dbReference>
<dbReference type="Gene3D" id="3.30.70.250">
    <property type="entry name" value="Malonyl-CoA ACP transacylase, ACP-binding"/>
    <property type="match status" value="1"/>
</dbReference>
<dbReference type="InterPro" id="IPR050858">
    <property type="entry name" value="Mal-CoA-ACP_Trans/PKS_FabD"/>
</dbReference>
<dbReference type="PIRSF" id="PIRSF000446">
    <property type="entry name" value="Mct"/>
    <property type="match status" value="1"/>
</dbReference>
<dbReference type="InterPro" id="IPR024925">
    <property type="entry name" value="Malonyl_CoA-ACP_transAc"/>
</dbReference>
<dbReference type="InterPro" id="IPR016035">
    <property type="entry name" value="Acyl_Trfase/lysoPLipase"/>
</dbReference>
<evidence type="ECO:0000256" key="1">
    <source>
        <dbReference type="ARBA" id="ARBA00022679"/>
    </source>
</evidence>
<sequence>MIKKVAVVFPGQGSQYEGMGKDIINSDLEIGNIYKKLDSIVGKDVAKIILDAKKEDLFKTRYAQLAIFLNSVLLYKEFMNKYRAYIRVVSSTGLSLGEYSALCSGGVFDIETGIRLINERGQIMETGAAGKGGMVAVMKTDLQTVSNMISEVKEKNEGVIDICNLNSPVQIVVGGGFDLLEKFKEKCLENKIKRVMDLGVEGPFHTYILRESSIEFGKLLTKIRYNMPIYKIYSNYDANEYQEVAEFSSKLQKQMYSPVYFEKIIRKMLEDGVNDFIEIGPGKTLNGFIKKIDRRANIYNIQNIGDIENFEL</sequence>
<dbReference type="SUPFAM" id="SSF52151">
    <property type="entry name" value="FabD/lysophospholipase-like"/>
    <property type="match status" value="1"/>
</dbReference>
<dbReference type="EC" id="2.3.1.39" evidence="4"/>
<feature type="domain" description="Malonyl-CoA:ACP transacylase (MAT)" evidence="5">
    <location>
        <begin position="8"/>
        <end position="305"/>
    </location>
</feature>
<evidence type="ECO:0000313" key="7">
    <source>
        <dbReference type="Proteomes" id="UP000713904"/>
    </source>
</evidence>
<proteinExistence type="inferred from homology"/>
<evidence type="ECO:0000256" key="2">
    <source>
        <dbReference type="ARBA" id="ARBA00023315"/>
    </source>
</evidence>
<protein>
    <recommendedName>
        <fullName evidence="4">Malonyl CoA-acyl carrier protein transacylase</fullName>
        <ecNumber evidence="4">2.3.1.39</ecNumber>
    </recommendedName>
</protein>
<comment type="similarity">
    <text evidence="4">Belongs to the fabD family.</text>
</comment>
<comment type="catalytic activity">
    <reaction evidence="3 4">
        <text>holo-[ACP] + malonyl-CoA = malonyl-[ACP] + CoA</text>
        <dbReference type="Rhea" id="RHEA:41792"/>
        <dbReference type="Rhea" id="RHEA-COMP:9623"/>
        <dbReference type="Rhea" id="RHEA-COMP:9685"/>
        <dbReference type="ChEBI" id="CHEBI:57287"/>
        <dbReference type="ChEBI" id="CHEBI:57384"/>
        <dbReference type="ChEBI" id="CHEBI:64479"/>
        <dbReference type="ChEBI" id="CHEBI:78449"/>
        <dbReference type="EC" id="2.3.1.39"/>
    </reaction>
</comment>
<dbReference type="SMART" id="SM00827">
    <property type="entry name" value="PKS_AT"/>
    <property type="match status" value="1"/>
</dbReference>
<keyword evidence="1 4" id="KW-0808">Transferase</keyword>
<accession>A0ABR6TK76</accession>
<gene>
    <name evidence="6" type="ORF">HLB29_03825</name>
</gene>
<reference evidence="6 7" key="1">
    <citation type="submission" date="2020-05" db="EMBL/GenBank/DDBJ databases">
        <title>Draft genome of xy-202 and genomic insight in genome of the genus Peptostreptococcus.</title>
        <authorList>
            <person name="Zhang Z."/>
        </authorList>
    </citation>
    <scope>NUCLEOTIDE SEQUENCE [LARGE SCALE GENOMIC DNA]</scope>
    <source>
        <strain evidence="6 7">DSM 27025</strain>
    </source>
</reference>
<comment type="caution">
    <text evidence="6">The sequence shown here is derived from an EMBL/GenBank/DDBJ whole genome shotgun (WGS) entry which is preliminary data.</text>
</comment>
<dbReference type="SUPFAM" id="SSF55048">
    <property type="entry name" value="Probable ACP-binding domain of malonyl-CoA ACP transacylase"/>
    <property type="match status" value="1"/>
</dbReference>
<keyword evidence="2 4" id="KW-0012">Acyltransferase</keyword>
<dbReference type="Gene3D" id="3.40.366.10">
    <property type="entry name" value="Malonyl-Coenzyme A Acyl Carrier Protein, domain 2"/>
    <property type="match status" value="1"/>
</dbReference>
<dbReference type="Proteomes" id="UP000713904">
    <property type="component" value="Unassembled WGS sequence"/>
</dbReference>
<dbReference type="Pfam" id="PF00698">
    <property type="entry name" value="Acyl_transf_1"/>
    <property type="match status" value="1"/>
</dbReference>
<evidence type="ECO:0000313" key="6">
    <source>
        <dbReference type="EMBL" id="MBC2575809.1"/>
    </source>
</evidence>
<evidence type="ECO:0000256" key="3">
    <source>
        <dbReference type="ARBA" id="ARBA00048462"/>
    </source>
</evidence>
<keyword evidence="7" id="KW-1185">Reference proteome</keyword>
<evidence type="ECO:0000256" key="4">
    <source>
        <dbReference type="PIRNR" id="PIRNR000446"/>
    </source>
</evidence>
<dbReference type="InterPro" id="IPR001227">
    <property type="entry name" value="Ac_transferase_dom_sf"/>
</dbReference>
<evidence type="ECO:0000259" key="5">
    <source>
        <dbReference type="SMART" id="SM00827"/>
    </source>
</evidence>
<dbReference type="InterPro" id="IPR016036">
    <property type="entry name" value="Malonyl_transacylase_ACP-bd"/>
</dbReference>
<dbReference type="PANTHER" id="PTHR42681">
    <property type="entry name" value="MALONYL-COA-ACYL CARRIER PROTEIN TRANSACYLASE, MITOCHONDRIAL"/>
    <property type="match status" value="1"/>
</dbReference>
<dbReference type="InterPro" id="IPR014043">
    <property type="entry name" value="Acyl_transferase_dom"/>
</dbReference>
<dbReference type="EMBL" id="JABGBW010000002">
    <property type="protein sequence ID" value="MBC2575809.1"/>
    <property type="molecule type" value="Genomic_DNA"/>
</dbReference>